<accession>A0AAN7FZ77</accession>
<evidence type="ECO:0000256" key="1">
    <source>
        <dbReference type="ARBA" id="ARBA00022801"/>
    </source>
</evidence>
<comment type="caution">
    <text evidence="2">The sequence shown here is derived from an EMBL/GenBank/DDBJ whole genome shotgun (WGS) entry which is preliminary data.</text>
</comment>
<organism evidence="2 3">
    <name type="scientific">Quercus rubra</name>
    <name type="common">Northern red oak</name>
    <name type="synonym">Quercus borealis</name>
    <dbReference type="NCBI Taxonomy" id="3512"/>
    <lineage>
        <taxon>Eukaryota</taxon>
        <taxon>Viridiplantae</taxon>
        <taxon>Streptophyta</taxon>
        <taxon>Embryophyta</taxon>
        <taxon>Tracheophyta</taxon>
        <taxon>Spermatophyta</taxon>
        <taxon>Magnoliopsida</taxon>
        <taxon>eudicotyledons</taxon>
        <taxon>Gunneridae</taxon>
        <taxon>Pentapetalae</taxon>
        <taxon>rosids</taxon>
        <taxon>fabids</taxon>
        <taxon>Fagales</taxon>
        <taxon>Fagaceae</taxon>
        <taxon>Quercus</taxon>
    </lineage>
</organism>
<protein>
    <submittedName>
        <fullName evidence="2">Uncharacterized protein</fullName>
    </submittedName>
</protein>
<dbReference type="EMBL" id="JAXUIC010000002">
    <property type="protein sequence ID" value="KAK4599871.1"/>
    <property type="molecule type" value="Genomic_DNA"/>
</dbReference>
<dbReference type="EMBL" id="JAXUIC010000002">
    <property type="protein sequence ID" value="KAK4599873.1"/>
    <property type="molecule type" value="Genomic_DNA"/>
</dbReference>
<dbReference type="PANTHER" id="PTHR43213:SF14">
    <property type="entry name" value="MAF-LIKE PROTEIN"/>
    <property type="match status" value="1"/>
</dbReference>
<sequence length="102" mass="11403">MEPSSQAEPILQRLPTGDNVVVCEGAVREKPSSKEEVLQFLKDYFGGHAATVGSVLVTNLKSGFRKGEWDQVEVETTNSVMRLPKSLTEKLIREALWLLQLF</sequence>
<evidence type="ECO:0000313" key="2">
    <source>
        <dbReference type="EMBL" id="KAK4599871.1"/>
    </source>
</evidence>
<gene>
    <name evidence="2" type="ORF">RGQ29_009784</name>
</gene>
<dbReference type="InterPro" id="IPR029001">
    <property type="entry name" value="ITPase-like_fam"/>
</dbReference>
<reference evidence="2 3" key="1">
    <citation type="journal article" date="2023" name="G3 (Bethesda)">
        <title>A haplotype-resolved chromosome-scale genome for Quercus rubra L. provides insights into the genetics of adaptive traits for red oak species.</title>
        <authorList>
            <person name="Kapoor B."/>
            <person name="Jenkins J."/>
            <person name="Schmutz J."/>
            <person name="Zhebentyayeva T."/>
            <person name="Kuelheim C."/>
            <person name="Coggeshall M."/>
            <person name="Heim C."/>
            <person name="Lasky J.R."/>
            <person name="Leites L."/>
            <person name="Islam-Faridi N."/>
            <person name="Romero-Severson J."/>
            <person name="DeLeo V.L."/>
            <person name="Lucas S.M."/>
            <person name="Lazic D."/>
            <person name="Gailing O."/>
            <person name="Carlson J."/>
            <person name="Staton M."/>
        </authorList>
    </citation>
    <scope>NUCLEOTIDE SEQUENCE [LARGE SCALE GENOMIC DNA]</scope>
    <source>
        <strain evidence="2">Pseudo-F2</strain>
    </source>
</reference>
<dbReference type="SUPFAM" id="SSF52972">
    <property type="entry name" value="ITPase-like"/>
    <property type="match status" value="1"/>
</dbReference>
<dbReference type="Gene3D" id="3.90.950.10">
    <property type="match status" value="1"/>
</dbReference>
<keyword evidence="3" id="KW-1185">Reference proteome</keyword>
<dbReference type="GO" id="GO:0047429">
    <property type="term" value="F:nucleoside triphosphate diphosphatase activity"/>
    <property type="evidence" value="ECO:0007669"/>
    <property type="project" value="InterPro"/>
</dbReference>
<proteinExistence type="predicted"/>
<dbReference type="EMBL" id="JAXUIC010000002">
    <property type="protein sequence ID" value="KAK4599872.1"/>
    <property type="molecule type" value="Genomic_DNA"/>
</dbReference>
<name>A0AAN7FZ77_QUERU</name>
<dbReference type="AlphaFoldDB" id="A0AAN7FZ77"/>
<dbReference type="InterPro" id="IPR003697">
    <property type="entry name" value="Maf-like"/>
</dbReference>
<dbReference type="PANTHER" id="PTHR43213">
    <property type="entry name" value="BIFUNCTIONAL DTTP/UTP PYROPHOSPHATASE/METHYLTRANSFERASE PROTEIN-RELATED"/>
    <property type="match status" value="1"/>
</dbReference>
<dbReference type="Proteomes" id="UP001324115">
    <property type="component" value="Unassembled WGS sequence"/>
</dbReference>
<evidence type="ECO:0000313" key="3">
    <source>
        <dbReference type="Proteomes" id="UP001324115"/>
    </source>
</evidence>
<keyword evidence="1" id="KW-0378">Hydrolase</keyword>
<dbReference type="EMBL" id="JAXUIC010000002">
    <property type="protein sequence ID" value="KAK4599870.1"/>
    <property type="molecule type" value="Genomic_DNA"/>
</dbReference>